<accession>A0A8I1ECB7</accession>
<name>A0A8I1ECB7_PSEPU</name>
<evidence type="ECO:0000313" key="6">
    <source>
        <dbReference type="Proteomes" id="UP000637061"/>
    </source>
</evidence>
<feature type="domain" description="Guanylate kinase-like" evidence="4">
    <location>
        <begin position="2"/>
        <end position="197"/>
    </location>
</feature>
<proteinExistence type="inferred from homology"/>
<dbReference type="Gene3D" id="3.40.50.300">
    <property type="entry name" value="P-loop containing nucleotide triphosphate hydrolases"/>
    <property type="match status" value="1"/>
</dbReference>
<dbReference type="InterPro" id="IPR020590">
    <property type="entry name" value="Guanylate_kinase_CS"/>
</dbReference>
<sequence length="266" mass="29404">MSLIVTLTGMSTSGKSTLAKALTATGVYAEAVSVTTRAMRAGEENGKDYHFVDQATFDQYVSEGVLLEHVRSHHACYGVPSFEVERIKARGQSVVMVLEPEGVSSINKIALSKGENVMEAFVHAGMPLLIERFFERIDLNIASGKPVNFDQEGKRLHVMLSEERGWAGRFQWDLTLINLSEAGRLESVVSEFIDYHENSARFKPIEKELKPAISIECASIDELSSLIKAQVGKPLDSNGFAKMIQAPLIESQARIRYKDGSPILDR</sequence>
<dbReference type="GO" id="GO:0005829">
    <property type="term" value="C:cytosol"/>
    <property type="evidence" value="ECO:0007669"/>
    <property type="project" value="TreeGrafter"/>
</dbReference>
<dbReference type="InterPro" id="IPR008144">
    <property type="entry name" value="Guanylate_kin-like_dom"/>
</dbReference>
<dbReference type="InterPro" id="IPR008145">
    <property type="entry name" value="GK/Ca_channel_bsu"/>
</dbReference>
<evidence type="ECO:0000256" key="3">
    <source>
        <dbReference type="ARBA" id="ARBA00022777"/>
    </source>
</evidence>
<gene>
    <name evidence="5" type="ORF">JEU22_03215</name>
</gene>
<dbReference type="PROSITE" id="PS00856">
    <property type="entry name" value="GUANYLATE_KINASE_1"/>
    <property type="match status" value="1"/>
</dbReference>
<dbReference type="Pfam" id="PF00625">
    <property type="entry name" value="Guanylate_kin"/>
    <property type="match status" value="1"/>
</dbReference>
<evidence type="ECO:0000256" key="2">
    <source>
        <dbReference type="ARBA" id="ARBA00022679"/>
    </source>
</evidence>
<dbReference type="AlphaFoldDB" id="A0A8I1ECB7"/>
<dbReference type="PANTHER" id="PTHR23117">
    <property type="entry name" value="GUANYLATE KINASE-RELATED"/>
    <property type="match status" value="1"/>
</dbReference>
<evidence type="ECO:0000256" key="1">
    <source>
        <dbReference type="ARBA" id="ARBA00005790"/>
    </source>
</evidence>
<evidence type="ECO:0000259" key="4">
    <source>
        <dbReference type="PROSITE" id="PS50052"/>
    </source>
</evidence>
<dbReference type="InterPro" id="IPR027417">
    <property type="entry name" value="P-loop_NTPase"/>
</dbReference>
<dbReference type="SUPFAM" id="SSF52540">
    <property type="entry name" value="P-loop containing nucleoside triphosphate hydrolases"/>
    <property type="match status" value="1"/>
</dbReference>
<keyword evidence="2" id="KW-0808">Transferase</keyword>
<dbReference type="GO" id="GO:0004385">
    <property type="term" value="F:GMP kinase activity"/>
    <property type="evidence" value="ECO:0007669"/>
    <property type="project" value="TreeGrafter"/>
</dbReference>
<reference evidence="5" key="1">
    <citation type="submission" date="2020-12" db="EMBL/GenBank/DDBJ databases">
        <title>Enhanced detection system for hospital associated transmission using whole genome sequencing surveillance.</title>
        <authorList>
            <person name="Harrison L.H."/>
            <person name="Van Tyne D."/>
            <person name="Marsh J.W."/>
            <person name="Griffith M.P."/>
            <person name="Snyder D.J."/>
            <person name="Cooper V.S."/>
            <person name="Mustapha M."/>
        </authorList>
    </citation>
    <scope>NUCLEOTIDE SEQUENCE</scope>
    <source>
        <strain evidence="5">PSB00042</strain>
    </source>
</reference>
<dbReference type="PROSITE" id="PS50052">
    <property type="entry name" value="GUANYLATE_KINASE_2"/>
    <property type="match status" value="1"/>
</dbReference>
<comment type="caution">
    <text evidence="5">The sequence shown here is derived from an EMBL/GenBank/DDBJ whole genome shotgun (WGS) entry which is preliminary data.</text>
</comment>
<keyword evidence="3" id="KW-0418">Kinase</keyword>
<dbReference type="Proteomes" id="UP000637061">
    <property type="component" value="Unassembled WGS sequence"/>
</dbReference>
<dbReference type="EMBL" id="JAEHTE010000002">
    <property type="protein sequence ID" value="MBI6882911.1"/>
    <property type="molecule type" value="Genomic_DNA"/>
</dbReference>
<dbReference type="PANTHER" id="PTHR23117:SF13">
    <property type="entry name" value="GUANYLATE KINASE"/>
    <property type="match status" value="1"/>
</dbReference>
<dbReference type="SMART" id="SM00072">
    <property type="entry name" value="GuKc"/>
    <property type="match status" value="1"/>
</dbReference>
<evidence type="ECO:0000313" key="5">
    <source>
        <dbReference type="EMBL" id="MBI6882911.1"/>
    </source>
</evidence>
<dbReference type="RefSeq" id="WP_198746535.1">
    <property type="nucleotide sequence ID" value="NZ_JAEHTE010000002.1"/>
</dbReference>
<organism evidence="5 6">
    <name type="scientific">Pseudomonas putida</name>
    <name type="common">Arthrobacter siderocapsulatus</name>
    <dbReference type="NCBI Taxonomy" id="303"/>
    <lineage>
        <taxon>Bacteria</taxon>
        <taxon>Pseudomonadati</taxon>
        <taxon>Pseudomonadota</taxon>
        <taxon>Gammaproteobacteria</taxon>
        <taxon>Pseudomonadales</taxon>
        <taxon>Pseudomonadaceae</taxon>
        <taxon>Pseudomonas</taxon>
    </lineage>
</organism>
<protein>
    <submittedName>
        <fullName evidence="5">50S ribosome-binding GTPase</fullName>
    </submittedName>
</protein>
<comment type="similarity">
    <text evidence="1">Belongs to the guanylate kinase family.</text>
</comment>